<feature type="active site" description="Tele-phosphohistidine intermediate" evidence="1">
    <location>
        <position position="23"/>
    </location>
</feature>
<comment type="caution">
    <text evidence="3">The sequence shown here is derived from an EMBL/GenBank/DDBJ whole genome shotgun (WGS) entry which is preliminary data.</text>
</comment>
<dbReference type="InterPro" id="IPR013078">
    <property type="entry name" value="His_Pase_superF_clade-1"/>
</dbReference>
<organism evidence="3 4">
    <name type="scientific">Rothia aerolata</name>
    <dbReference type="NCBI Taxonomy" id="1812262"/>
    <lineage>
        <taxon>Bacteria</taxon>
        <taxon>Bacillati</taxon>
        <taxon>Actinomycetota</taxon>
        <taxon>Actinomycetes</taxon>
        <taxon>Micrococcales</taxon>
        <taxon>Micrococcaceae</taxon>
        <taxon>Rothia</taxon>
    </lineage>
</organism>
<dbReference type="SUPFAM" id="SSF53254">
    <property type="entry name" value="Phosphoglycerate mutase-like"/>
    <property type="match status" value="1"/>
</dbReference>
<reference evidence="3 4" key="1">
    <citation type="journal article" date="2014" name="Int. J. Syst. Evol. Microbiol.">
        <title>Complete genome sequence of Corynebacterium casei LMG S-19264T (=DSM 44701T), isolated from a smear-ripened cheese.</title>
        <authorList>
            <consortium name="US DOE Joint Genome Institute (JGI-PGF)"/>
            <person name="Walter F."/>
            <person name="Albersmeier A."/>
            <person name="Kalinowski J."/>
            <person name="Ruckert C."/>
        </authorList>
    </citation>
    <scope>NUCLEOTIDE SEQUENCE [LARGE SCALE GENOMIC DNA]</scope>
    <source>
        <strain evidence="3 4">CCM 8669</strain>
    </source>
</reference>
<dbReference type="PANTHER" id="PTHR48100">
    <property type="entry name" value="BROAD-SPECIFICITY PHOSPHATASE YOR283W-RELATED"/>
    <property type="match status" value="1"/>
</dbReference>
<dbReference type="Proteomes" id="UP000600171">
    <property type="component" value="Unassembled WGS sequence"/>
</dbReference>
<gene>
    <name evidence="3" type="primary">phoE</name>
    <name evidence="3" type="ORF">GCM10007359_11090</name>
</gene>
<sequence length="204" mass="22524">MTDSASSDLANHPEQARLVLVRHGQTDWNLQRRFQGQEDIPLNDTGREQAEEAAQNLENFAGLVREENSGFSWDSVVTSPLSRAYETGSIIAKHLGLEVEGTYEGMQERSFGSAEGVQVTPDNWQNIEEIFEGIEPLENLRKRGIAALNTALEEHAGQNLIVVAHGMWISQVLTELTGEEVPIPPNAAVTEVRLDLLKHSNEGV</sequence>
<dbReference type="Pfam" id="PF00300">
    <property type="entry name" value="His_Phos_1"/>
    <property type="match status" value="1"/>
</dbReference>
<dbReference type="InterPro" id="IPR001345">
    <property type="entry name" value="PG/BPGM_mutase_AS"/>
</dbReference>
<evidence type="ECO:0000256" key="1">
    <source>
        <dbReference type="PIRSR" id="PIRSR613078-1"/>
    </source>
</evidence>
<dbReference type="GO" id="GO:0016791">
    <property type="term" value="F:phosphatase activity"/>
    <property type="evidence" value="ECO:0007669"/>
    <property type="project" value="TreeGrafter"/>
</dbReference>
<keyword evidence="4" id="KW-1185">Reference proteome</keyword>
<feature type="binding site" evidence="2">
    <location>
        <begin position="22"/>
        <end position="29"/>
    </location>
    <ligand>
        <name>substrate</name>
    </ligand>
</feature>
<evidence type="ECO:0000313" key="4">
    <source>
        <dbReference type="Proteomes" id="UP000600171"/>
    </source>
</evidence>
<accession>A0A917IQS7</accession>
<dbReference type="AlphaFoldDB" id="A0A917IQS7"/>
<evidence type="ECO:0000256" key="2">
    <source>
        <dbReference type="PIRSR" id="PIRSR613078-2"/>
    </source>
</evidence>
<proteinExistence type="predicted"/>
<feature type="binding site" evidence="2">
    <location>
        <position position="83"/>
    </location>
    <ligand>
        <name>substrate</name>
    </ligand>
</feature>
<dbReference type="InterPro" id="IPR029033">
    <property type="entry name" value="His_PPase_superfam"/>
</dbReference>
<dbReference type="PROSITE" id="PS00175">
    <property type="entry name" value="PG_MUTASE"/>
    <property type="match status" value="1"/>
</dbReference>
<dbReference type="InterPro" id="IPR050275">
    <property type="entry name" value="PGM_Phosphatase"/>
</dbReference>
<dbReference type="SMART" id="SM00855">
    <property type="entry name" value="PGAM"/>
    <property type="match status" value="1"/>
</dbReference>
<dbReference type="GO" id="GO:0005737">
    <property type="term" value="C:cytoplasm"/>
    <property type="evidence" value="ECO:0007669"/>
    <property type="project" value="TreeGrafter"/>
</dbReference>
<dbReference type="PANTHER" id="PTHR48100:SF59">
    <property type="entry name" value="ADENOSYLCOBALAMIN_ALPHA-RIBAZOLE PHOSPHATASE"/>
    <property type="match status" value="1"/>
</dbReference>
<dbReference type="CDD" id="cd07067">
    <property type="entry name" value="HP_PGM_like"/>
    <property type="match status" value="1"/>
</dbReference>
<protein>
    <submittedName>
        <fullName evidence="3">Phosphatase PhoE</fullName>
    </submittedName>
</protein>
<name>A0A917IQS7_9MICC</name>
<evidence type="ECO:0000313" key="3">
    <source>
        <dbReference type="EMBL" id="GGH61676.1"/>
    </source>
</evidence>
<dbReference type="Gene3D" id="3.40.50.1240">
    <property type="entry name" value="Phosphoglycerate mutase-like"/>
    <property type="match status" value="1"/>
</dbReference>
<feature type="active site" description="Proton donor/acceptor" evidence="1">
    <location>
        <position position="108"/>
    </location>
</feature>
<dbReference type="RefSeq" id="WP_229723079.1">
    <property type="nucleotide sequence ID" value="NZ_BMDC01000001.1"/>
</dbReference>
<dbReference type="EMBL" id="BMDC01000001">
    <property type="protein sequence ID" value="GGH61676.1"/>
    <property type="molecule type" value="Genomic_DNA"/>
</dbReference>